<dbReference type="Pfam" id="PF00023">
    <property type="entry name" value="Ank"/>
    <property type="match status" value="1"/>
</dbReference>
<keyword evidence="2 3" id="KW-0040">ANK repeat</keyword>
<evidence type="ECO:0000256" key="3">
    <source>
        <dbReference type="PROSITE-ProRule" id="PRU00023"/>
    </source>
</evidence>
<evidence type="ECO:0000313" key="4">
    <source>
        <dbReference type="EMBL" id="KAG5261478.1"/>
    </source>
</evidence>
<dbReference type="PROSITE" id="PS50088">
    <property type="entry name" value="ANK_REPEAT"/>
    <property type="match status" value="1"/>
</dbReference>
<accession>A0AAV6FFA5</accession>
<evidence type="ECO:0000256" key="1">
    <source>
        <dbReference type="ARBA" id="ARBA00022737"/>
    </source>
</evidence>
<comment type="caution">
    <text evidence="4">The sequence shown here is derived from an EMBL/GenBank/DDBJ whole genome shotgun (WGS) entry which is preliminary data.</text>
</comment>
<dbReference type="SMART" id="SM00248">
    <property type="entry name" value="ANK"/>
    <property type="match status" value="4"/>
</dbReference>
<dbReference type="Gene3D" id="1.25.40.20">
    <property type="entry name" value="Ankyrin repeat-containing domain"/>
    <property type="match status" value="1"/>
</dbReference>
<dbReference type="Proteomes" id="UP000823561">
    <property type="component" value="Chromosome 23"/>
</dbReference>
<organism evidence="4 5">
    <name type="scientific">Alosa alosa</name>
    <name type="common">allis shad</name>
    <dbReference type="NCBI Taxonomy" id="278164"/>
    <lineage>
        <taxon>Eukaryota</taxon>
        <taxon>Metazoa</taxon>
        <taxon>Chordata</taxon>
        <taxon>Craniata</taxon>
        <taxon>Vertebrata</taxon>
        <taxon>Euteleostomi</taxon>
        <taxon>Actinopterygii</taxon>
        <taxon>Neopterygii</taxon>
        <taxon>Teleostei</taxon>
        <taxon>Clupei</taxon>
        <taxon>Clupeiformes</taxon>
        <taxon>Clupeoidei</taxon>
        <taxon>Clupeidae</taxon>
        <taxon>Alosa</taxon>
    </lineage>
</organism>
<reference evidence="4" key="1">
    <citation type="submission" date="2020-10" db="EMBL/GenBank/DDBJ databases">
        <title>Chromosome-scale genome assembly of the Allis shad, Alosa alosa.</title>
        <authorList>
            <person name="Margot Z."/>
            <person name="Christophe K."/>
            <person name="Cabau C."/>
            <person name="Louis A."/>
            <person name="Berthelot C."/>
            <person name="Parey E."/>
            <person name="Roest Crollius H."/>
            <person name="Montfort J."/>
            <person name="Robinson-Rechavi M."/>
            <person name="Bucao C."/>
            <person name="Bouchez O."/>
            <person name="Gislard M."/>
            <person name="Lluch J."/>
            <person name="Milhes M."/>
            <person name="Lampietro C."/>
            <person name="Lopez Roques C."/>
            <person name="Donnadieu C."/>
            <person name="Braasch I."/>
            <person name="Desvignes T."/>
            <person name="Postlethwait J."/>
            <person name="Bobe J."/>
            <person name="Guiguen Y."/>
        </authorList>
    </citation>
    <scope>NUCLEOTIDE SEQUENCE</scope>
    <source>
        <strain evidence="4">M-15738</strain>
        <tissue evidence="4">Blood</tissue>
    </source>
</reference>
<keyword evidence="5" id="KW-1185">Reference proteome</keyword>
<protein>
    <submittedName>
        <fullName evidence="4">Uncharacterized protein</fullName>
    </submittedName>
</protein>
<dbReference type="SUPFAM" id="SSF48403">
    <property type="entry name" value="Ankyrin repeat"/>
    <property type="match status" value="1"/>
</dbReference>
<evidence type="ECO:0000313" key="5">
    <source>
        <dbReference type="Proteomes" id="UP000823561"/>
    </source>
</evidence>
<gene>
    <name evidence="4" type="ORF">AALO_G00284710</name>
</gene>
<dbReference type="PROSITE" id="PS50297">
    <property type="entry name" value="ANK_REP_REGION"/>
    <property type="match status" value="1"/>
</dbReference>
<feature type="repeat" description="ANK" evidence="3">
    <location>
        <begin position="76"/>
        <end position="108"/>
    </location>
</feature>
<sequence>MNKLIRCGVTPFMDAVRSGHISTARLLLEKHQASPIAVDVLGVPPLHQVCVTGQEGALRYLVQELGVDVNTRATNMQLTALHYATKEGHTNTVKTLLELGADLYATDTKGRTALHMASIGQHADTATALLALGLVDSADSSGVRAIQLARKPAVKSVLENHAQNTP</sequence>
<dbReference type="Pfam" id="PF12796">
    <property type="entry name" value="Ank_2"/>
    <property type="match status" value="1"/>
</dbReference>
<name>A0AAV6FFA5_9TELE</name>
<dbReference type="PANTHER" id="PTHR24198">
    <property type="entry name" value="ANKYRIN REPEAT AND PROTEIN KINASE DOMAIN-CONTAINING PROTEIN"/>
    <property type="match status" value="1"/>
</dbReference>
<keyword evidence="1" id="KW-0677">Repeat</keyword>
<dbReference type="InterPro" id="IPR036770">
    <property type="entry name" value="Ankyrin_rpt-contain_sf"/>
</dbReference>
<dbReference type="PANTHER" id="PTHR24198:SF165">
    <property type="entry name" value="ANKYRIN REPEAT-CONTAINING PROTEIN-RELATED"/>
    <property type="match status" value="1"/>
</dbReference>
<dbReference type="EMBL" id="JADWDJ010000023">
    <property type="protein sequence ID" value="KAG5261478.1"/>
    <property type="molecule type" value="Genomic_DNA"/>
</dbReference>
<evidence type="ECO:0000256" key="2">
    <source>
        <dbReference type="ARBA" id="ARBA00023043"/>
    </source>
</evidence>
<proteinExistence type="predicted"/>
<dbReference type="InterPro" id="IPR002110">
    <property type="entry name" value="Ankyrin_rpt"/>
</dbReference>
<dbReference type="AlphaFoldDB" id="A0AAV6FFA5"/>